<proteinExistence type="predicted"/>
<dbReference type="InterPro" id="IPR000421">
    <property type="entry name" value="FA58C"/>
</dbReference>
<evidence type="ECO:0000256" key="2">
    <source>
        <dbReference type="SAM" id="SignalP"/>
    </source>
</evidence>
<keyword evidence="1 2" id="KW-0732">Signal</keyword>
<dbReference type="CDD" id="cd04080">
    <property type="entry name" value="CBM6_cellulase-like"/>
    <property type="match status" value="1"/>
</dbReference>
<dbReference type="InterPro" id="IPR050883">
    <property type="entry name" value="PNGase"/>
</dbReference>
<dbReference type="NCBIfam" id="TIGR01180">
    <property type="entry name" value="aman2_put"/>
    <property type="match status" value="1"/>
</dbReference>
<comment type="caution">
    <text evidence="5">The sequence shown here is derived from an EMBL/GenBank/DDBJ whole genome shotgun (WGS) entry which is preliminary data.</text>
</comment>
<gene>
    <name evidence="5" type="ORF">GC098_04640</name>
</gene>
<dbReference type="PROSITE" id="PS50022">
    <property type="entry name" value="FA58C_3"/>
    <property type="match status" value="2"/>
</dbReference>
<evidence type="ECO:0000259" key="4">
    <source>
        <dbReference type="PROSITE" id="PS51175"/>
    </source>
</evidence>
<dbReference type="PANTHER" id="PTHR12143:SF39">
    <property type="entry name" value="SECRETED PROTEIN"/>
    <property type="match status" value="1"/>
</dbReference>
<dbReference type="Pfam" id="PF03422">
    <property type="entry name" value="CBM_6"/>
    <property type="match status" value="1"/>
</dbReference>
<dbReference type="InterPro" id="IPR008928">
    <property type="entry name" value="6-hairpin_glycosidase_sf"/>
</dbReference>
<dbReference type="InterPro" id="IPR008979">
    <property type="entry name" value="Galactose-bd-like_sf"/>
</dbReference>
<dbReference type="SUPFAM" id="SSF48208">
    <property type="entry name" value="Six-hairpin glycosidases"/>
    <property type="match status" value="1"/>
</dbReference>
<dbReference type="Gene3D" id="2.60.120.260">
    <property type="entry name" value="Galactose-binding domain-like"/>
    <property type="match status" value="3"/>
</dbReference>
<feature type="domain" description="CBM6" evidence="4">
    <location>
        <begin position="1034"/>
        <end position="1151"/>
    </location>
</feature>
<dbReference type="SMART" id="SM00606">
    <property type="entry name" value="CBD_IV"/>
    <property type="match status" value="1"/>
</dbReference>
<dbReference type="InterPro" id="IPR005887">
    <property type="entry name" value="GH92_a_mannosidase_put"/>
</dbReference>
<dbReference type="InterPro" id="IPR012939">
    <property type="entry name" value="Glyco_hydro_92"/>
</dbReference>
<evidence type="ECO:0000256" key="1">
    <source>
        <dbReference type="ARBA" id="ARBA00022729"/>
    </source>
</evidence>
<evidence type="ECO:0000313" key="5">
    <source>
        <dbReference type="EMBL" id="NOU70721.1"/>
    </source>
</evidence>
<dbReference type="InterPro" id="IPR006584">
    <property type="entry name" value="Cellulose-bd_IV"/>
</dbReference>
<dbReference type="SUPFAM" id="SSF49785">
    <property type="entry name" value="Galactose-binding domain-like"/>
    <property type="match status" value="3"/>
</dbReference>
<name>A0ABX1XQE5_9BACL</name>
<feature type="domain" description="F5/8 type C" evidence="3">
    <location>
        <begin position="1238"/>
        <end position="1386"/>
    </location>
</feature>
<dbReference type="PANTHER" id="PTHR12143">
    <property type="entry name" value="PEPTIDE N-GLYCANASE PNGASE -RELATED"/>
    <property type="match status" value="1"/>
</dbReference>
<reference evidence="5 6" key="1">
    <citation type="submission" date="2019-10" db="EMBL/GenBank/DDBJ databases">
        <title>Description of Paenibacillus terrestris sp. nov.</title>
        <authorList>
            <person name="Carlier A."/>
            <person name="Qi S."/>
        </authorList>
    </citation>
    <scope>NUCLEOTIDE SEQUENCE [LARGE SCALE GENOMIC DNA]</scope>
    <source>
        <strain evidence="5 6">LMG 31458</strain>
    </source>
</reference>
<dbReference type="Proteomes" id="UP000616779">
    <property type="component" value="Unassembled WGS sequence"/>
</dbReference>
<dbReference type="Gene3D" id="1.20.1610.10">
    <property type="entry name" value="alpha-1,2-mannosidases domains"/>
    <property type="match status" value="1"/>
</dbReference>
<dbReference type="Gene3D" id="1.20.1050.60">
    <property type="entry name" value="alpha-1,2-mannosidase"/>
    <property type="match status" value="1"/>
</dbReference>
<feature type="signal peptide" evidence="2">
    <location>
        <begin position="1"/>
        <end position="31"/>
    </location>
</feature>
<evidence type="ECO:0000259" key="3">
    <source>
        <dbReference type="PROSITE" id="PS50022"/>
    </source>
</evidence>
<dbReference type="EMBL" id="WHOA01000029">
    <property type="protein sequence ID" value="NOU70721.1"/>
    <property type="molecule type" value="Genomic_DNA"/>
</dbReference>
<dbReference type="InterPro" id="IPR005084">
    <property type="entry name" value="CBM6"/>
</dbReference>
<dbReference type="RefSeq" id="WP_216625152.1">
    <property type="nucleotide sequence ID" value="NZ_WHOA01000029.1"/>
</dbReference>
<feature type="domain" description="F5/8 type C" evidence="3">
    <location>
        <begin position="790"/>
        <end position="934"/>
    </location>
</feature>
<dbReference type="Gene3D" id="2.70.98.10">
    <property type="match status" value="1"/>
</dbReference>
<dbReference type="Gene3D" id="3.30.2080.10">
    <property type="entry name" value="GH92 mannosidase domain"/>
    <property type="match status" value="1"/>
</dbReference>
<dbReference type="PROSITE" id="PS51175">
    <property type="entry name" value="CBM6"/>
    <property type="match status" value="1"/>
</dbReference>
<dbReference type="InterPro" id="IPR041371">
    <property type="entry name" value="GH92_N"/>
</dbReference>
<feature type="chain" id="PRO_5047229837" evidence="2">
    <location>
        <begin position="32"/>
        <end position="1492"/>
    </location>
</feature>
<dbReference type="InterPro" id="IPR014718">
    <property type="entry name" value="GH-type_carb-bd"/>
</dbReference>
<dbReference type="Pfam" id="PF17678">
    <property type="entry name" value="Glyco_hydro_92N"/>
    <property type="match status" value="1"/>
</dbReference>
<dbReference type="Pfam" id="PF00754">
    <property type="entry name" value="F5_F8_type_C"/>
    <property type="match status" value="2"/>
</dbReference>
<organism evidence="5 6">
    <name type="scientific">Paenibacillus phytorum</name>
    <dbReference type="NCBI Taxonomy" id="2654977"/>
    <lineage>
        <taxon>Bacteria</taxon>
        <taxon>Bacillati</taxon>
        <taxon>Bacillota</taxon>
        <taxon>Bacilli</taxon>
        <taxon>Bacillales</taxon>
        <taxon>Paenibacillaceae</taxon>
        <taxon>Paenibacillus</taxon>
    </lineage>
</organism>
<evidence type="ECO:0000313" key="6">
    <source>
        <dbReference type="Proteomes" id="UP000616779"/>
    </source>
</evidence>
<sequence>MFKKKLVTFLSASLVVTLLSTGFSIPRTAEAAEAAGAAQVADAKMNLTQYVNPFAGTDFAAADFGTGGGAGMDFPGAAVPFGMMQWSPDTNWGGQPYGGYNYNATKIKGFSLTHLSGTGCNIFQDVPIMPWVGPIGRSPGTNFDDYVANFSHANESASPGSYSVRLDRNQANPIQVDLTATTRTGIGNFTYPASNQAMMLINSGLNSTGVDNSRISIVSDHQLTGFVESGRFCGGKVNTYKLYYAVEFDRPFVSSGTWKGATVSAGSALAEGKQTGAYLTFDTTSNPTVKVKSAISYVSIENALDNMAQENPKWDFDEVKQAASQAWNEKLNRIQVSVTEAAYEDARTFYTTLYHTMQFPATYSDANGQYQGFDKQVHTVAPGHKEYATYSGWDIYRSQVQLQALINPEEASDMAQSLVHAAMQGGGGFPKWSVLNEDSNVMVGDPGAIIVANMYAFGARDFNLEDALTAMNKGASQPFTKSTRDYLTRASLDRYLANGYIPVTGGFDFFGATSTAMEYNSADFAIAQFAQAVGDTEKYSQYMKHAQYWKNLFDMDTTYIRPKNADGTFISSFCPTCNNPFYDGFVEGNSAQYTWMIPFNIRSLTDKMGGNAKAIERLDVHLTKLDEGPNSPYAFISNEPEHHVPWLYNFLGAPYKTQEVVRRVITEQFSYLPKGLFGNDDLGAMSALNVWGSLGMYPMVPGVGGVTLNGPLFEDIRISQGAGKQIHIIGKNASRTNPYIQSLNLNGRPSSSTWLDYNTMANGATLEFTMGNKPNTEWGSSPSDAPPSFDWSGELGLNIALNKPATASDACSAAQDATKAVDGVGYKGSKWCSNSSKPWLQIDLGQSQNIAGFIVEHAGEGGDDVAQNTRDYNIQVSNDQTTWTTVVNVTGNQSGYKLHKVVPLNARYVRLNIVTPTQNGGTQARIYELKVIGTGALLSIPTPAAITGVSNGAAKTTGALGLPQTVTMVTDSGNANANVTWNVDTSSYDPALGTAQTFTITGTVALPVGVTNPNDVALTTSISVTVLGPPQIPGKIEAENYLKMSGIQTEDSTEGTKDVGFTDPGDWMDYVVNVQKSGLYKVDYRVSVNSGTGIVNFLVDGVSNKITSLPSTGGWQNWRTVSDKVTLSAGKHTIRLAINTGGWNINWFELSEVPPTNLMSITAPAAISGVDIGTAKTAAALGLPVNAALVTESGNMDASVIWDLSGINYNPTTMTAQTFTVPGTVTLPTGVANPNNVSLTTSVSVTVNKIPSSQITATADSACTASETAAKAVDGIVTGNSKWCSKSSNIWLQLDLGSVQSVNGFIIKHASTGGESASQNTKAYNIQVSSDGTNWSKVVDVANNTNGITIDSIAVVSARYIKLNVTTPTQTSDPAARIYEFQVLKAPSADKMLKSITTPAAITGVVNGTAKTAAALGLPATTELVTDTGSMNANVTWNVDGSSYDPAVRTQQIFTVSGIVTLPAGVVNPNNVALTTSISVTVLPAPATPKST</sequence>
<protein>
    <submittedName>
        <fullName evidence="5">Carbohydrate-binding protein</fullName>
    </submittedName>
</protein>
<keyword evidence="6" id="KW-1185">Reference proteome</keyword>
<dbReference type="Pfam" id="PF07971">
    <property type="entry name" value="Glyco_hydro_92"/>
    <property type="match status" value="1"/>
</dbReference>
<accession>A0ABX1XQE5</accession>
<feature type="non-terminal residue" evidence="5">
    <location>
        <position position="1492"/>
    </location>
</feature>